<comment type="caution">
    <text evidence="7">The sequence shown here is derived from an EMBL/GenBank/DDBJ whole genome shotgun (WGS) entry which is preliminary data.</text>
</comment>
<evidence type="ECO:0000313" key="7">
    <source>
        <dbReference type="EMBL" id="PZQ43999.1"/>
    </source>
</evidence>
<comment type="subcellular location">
    <subcellularLocation>
        <location evidence="1">Membrane</location>
        <topology evidence="1">Multi-pass membrane protein</topology>
    </subcellularLocation>
</comment>
<dbReference type="Pfam" id="PF04932">
    <property type="entry name" value="Wzy_C"/>
    <property type="match status" value="1"/>
</dbReference>
<dbReference type="PANTHER" id="PTHR37422">
    <property type="entry name" value="TEICHURONIC ACID BIOSYNTHESIS PROTEIN TUAE"/>
    <property type="match status" value="1"/>
</dbReference>
<keyword evidence="2 5" id="KW-0812">Transmembrane</keyword>
<dbReference type="InterPro" id="IPR007016">
    <property type="entry name" value="O-antigen_ligase-rel_domated"/>
</dbReference>
<evidence type="ECO:0000256" key="1">
    <source>
        <dbReference type="ARBA" id="ARBA00004141"/>
    </source>
</evidence>
<organism evidence="7 8">
    <name type="scientific">Micavibrio aeruginosavorus</name>
    <dbReference type="NCBI Taxonomy" id="349221"/>
    <lineage>
        <taxon>Bacteria</taxon>
        <taxon>Pseudomonadati</taxon>
        <taxon>Bdellovibrionota</taxon>
        <taxon>Bdellovibrionia</taxon>
        <taxon>Bdellovibrionales</taxon>
        <taxon>Pseudobdellovibrionaceae</taxon>
        <taxon>Micavibrio</taxon>
    </lineage>
</organism>
<protein>
    <recommendedName>
        <fullName evidence="6">O-antigen ligase-related domain-containing protein</fullName>
    </recommendedName>
</protein>
<feature type="domain" description="O-antigen ligase-related" evidence="6">
    <location>
        <begin position="94"/>
        <end position="241"/>
    </location>
</feature>
<feature type="transmembrane region" description="Helical" evidence="5">
    <location>
        <begin position="93"/>
        <end position="124"/>
    </location>
</feature>
<dbReference type="InterPro" id="IPR011990">
    <property type="entry name" value="TPR-like_helical_dom_sf"/>
</dbReference>
<dbReference type="Proteomes" id="UP000249417">
    <property type="component" value="Unassembled WGS sequence"/>
</dbReference>
<evidence type="ECO:0000256" key="5">
    <source>
        <dbReference type="SAM" id="Phobius"/>
    </source>
</evidence>
<evidence type="ECO:0000256" key="2">
    <source>
        <dbReference type="ARBA" id="ARBA00022692"/>
    </source>
</evidence>
<dbReference type="Gene3D" id="1.25.40.10">
    <property type="entry name" value="Tetratricopeptide repeat domain"/>
    <property type="match status" value="1"/>
</dbReference>
<evidence type="ECO:0000313" key="8">
    <source>
        <dbReference type="Proteomes" id="UP000249417"/>
    </source>
</evidence>
<evidence type="ECO:0000259" key="6">
    <source>
        <dbReference type="Pfam" id="PF04932"/>
    </source>
</evidence>
<gene>
    <name evidence="7" type="ORF">DI551_11030</name>
</gene>
<proteinExistence type="predicted"/>
<feature type="transmembrane region" description="Helical" evidence="5">
    <location>
        <begin position="62"/>
        <end position="81"/>
    </location>
</feature>
<evidence type="ECO:0000256" key="3">
    <source>
        <dbReference type="ARBA" id="ARBA00022989"/>
    </source>
</evidence>
<dbReference type="EMBL" id="QFQB01000116">
    <property type="protein sequence ID" value="PZQ43999.1"/>
    <property type="molecule type" value="Genomic_DNA"/>
</dbReference>
<feature type="transmembrane region" description="Helical" evidence="5">
    <location>
        <begin position="268"/>
        <end position="285"/>
    </location>
</feature>
<keyword evidence="4 5" id="KW-0472">Membrane</keyword>
<reference evidence="7 8" key="1">
    <citation type="submission" date="2017-08" db="EMBL/GenBank/DDBJ databases">
        <title>Infants hospitalized years apart are colonized by the same room-sourced microbial strains.</title>
        <authorList>
            <person name="Brooks B."/>
            <person name="Olm M.R."/>
            <person name="Firek B.A."/>
            <person name="Baker R."/>
            <person name="Thomas B.C."/>
            <person name="Morowitz M.J."/>
            <person name="Banfield J.F."/>
        </authorList>
    </citation>
    <scope>NUCLEOTIDE SEQUENCE [LARGE SCALE GENOMIC DNA]</scope>
    <source>
        <strain evidence="7">S2_005_002_R2_29</strain>
    </source>
</reference>
<dbReference type="PANTHER" id="PTHR37422:SF23">
    <property type="entry name" value="TEICHURONIC ACID BIOSYNTHESIS PROTEIN TUAE"/>
    <property type="match status" value="1"/>
</dbReference>
<feature type="transmembrane region" description="Helical" evidence="5">
    <location>
        <begin position="330"/>
        <end position="352"/>
    </location>
</feature>
<feature type="transmembrane region" description="Helical" evidence="5">
    <location>
        <begin position="227"/>
        <end position="247"/>
    </location>
</feature>
<sequence length="584" mass="65470">MFSAFPLTFFGGVMAAREGYFKKLIKPLIVLFSIMCVWAVLQFFLLNGYYNGQARHPLADPSSLGALFSLVLFCALGWVLADRPKKEHRLAVAFAILVVCGIMSTVARGPVFAFAPGFLLFAVLLWPQIKAKRKSLFIILLGALAFYGVMQTGIQKRYDLGKRLYGTVSLEMENPTNNRLYIWESTLHMIKDKPLLGTGMGTYFLLYPEYRLKEEADGVFLAHNDPLQFWVELGVLGPILFYAFAVACAARSFKALKQLGPEKIRERLIIVSIFAALTALVAQSHVSFNHYNLSILMLEGLLLSLWFHATGQALKEPQSLSGLPETMPAAVNKIILALPLVLMGWLFSSVMAGEYYASRARDNLFAGQMDCGELTGRKTTSNCFMDNINNAAKISMGLNYRAYLFAVNVPIAILEDRKDLLSEEQQKKLYEQVVGYMYDALAINPRVATAYYYLAKVQTLVRPEVIPKDTASAEELYRRALTIDPVHLGARMALLALYKQQNVAKEAQLALLEEGITYSYNTTMAMDYYSELSRLYLETGNYGKMKEIMNMAIRFKKRSDYSAAKQANTLPQAIMGGNEMFQVP</sequence>
<dbReference type="GO" id="GO:0016020">
    <property type="term" value="C:membrane"/>
    <property type="evidence" value="ECO:0007669"/>
    <property type="project" value="UniProtKB-SubCell"/>
</dbReference>
<dbReference type="SUPFAM" id="SSF48452">
    <property type="entry name" value="TPR-like"/>
    <property type="match status" value="1"/>
</dbReference>
<keyword evidence="3 5" id="KW-1133">Transmembrane helix</keyword>
<dbReference type="AlphaFoldDB" id="A0A2W5MUW7"/>
<dbReference type="InterPro" id="IPR051533">
    <property type="entry name" value="WaaL-like"/>
</dbReference>
<feature type="transmembrane region" description="Helical" evidence="5">
    <location>
        <begin position="136"/>
        <end position="154"/>
    </location>
</feature>
<accession>A0A2W5MUW7</accession>
<evidence type="ECO:0000256" key="4">
    <source>
        <dbReference type="ARBA" id="ARBA00023136"/>
    </source>
</evidence>
<feature type="transmembrane region" description="Helical" evidence="5">
    <location>
        <begin position="25"/>
        <end position="50"/>
    </location>
</feature>
<name>A0A2W5MUW7_9BACT</name>